<reference evidence="2 3" key="1">
    <citation type="submission" date="2014-08" db="EMBL/GenBank/DDBJ databases">
        <authorList>
            <person name="Hassan Y.I."/>
            <person name="Lepp D."/>
            <person name="Zhou T."/>
        </authorList>
    </citation>
    <scope>NUCLEOTIDE SEQUENCE [LARGE SCALE GENOMIC DNA]</scope>
    <source>
        <strain evidence="2 3">IFO13584</strain>
    </source>
</reference>
<dbReference type="Proteomes" id="UP000028981">
    <property type="component" value="Unassembled WGS sequence"/>
</dbReference>
<organism evidence="2 3">
    <name type="scientific">Devosia riboflavina</name>
    <dbReference type="NCBI Taxonomy" id="46914"/>
    <lineage>
        <taxon>Bacteria</taxon>
        <taxon>Pseudomonadati</taxon>
        <taxon>Pseudomonadota</taxon>
        <taxon>Alphaproteobacteria</taxon>
        <taxon>Hyphomicrobiales</taxon>
        <taxon>Devosiaceae</taxon>
        <taxon>Devosia</taxon>
    </lineage>
</organism>
<dbReference type="InterPro" id="IPR053136">
    <property type="entry name" value="UTP_pyrophosphatase-like"/>
</dbReference>
<dbReference type="EMBL" id="JQGC01000003">
    <property type="protein sequence ID" value="KFL32284.1"/>
    <property type="molecule type" value="Genomic_DNA"/>
</dbReference>
<dbReference type="InterPro" id="IPR002725">
    <property type="entry name" value="YgjP-like_metallopeptidase"/>
</dbReference>
<evidence type="ECO:0000259" key="1">
    <source>
        <dbReference type="Pfam" id="PF01863"/>
    </source>
</evidence>
<dbReference type="STRING" id="46914.JP75_04835"/>
<accession>A0A087M5Y1</accession>
<dbReference type="RefSeq" id="WP_035080261.1">
    <property type="nucleotide sequence ID" value="NZ_JQGC01000003.1"/>
</dbReference>
<dbReference type="PANTHER" id="PTHR30399:SF1">
    <property type="entry name" value="UTP PYROPHOSPHATASE"/>
    <property type="match status" value="1"/>
</dbReference>
<dbReference type="PANTHER" id="PTHR30399">
    <property type="entry name" value="UNCHARACTERIZED PROTEIN YGJP"/>
    <property type="match status" value="1"/>
</dbReference>
<dbReference type="AlphaFoldDB" id="A0A087M5Y1"/>
<dbReference type="OrthoDB" id="9795402at2"/>
<protein>
    <recommendedName>
        <fullName evidence="1">YgjP-like metallopeptidase domain-containing protein</fullName>
    </recommendedName>
</protein>
<dbReference type="Pfam" id="PF01863">
    <property type="entry name" value="YgjP-like"/>
    <property type="match status" value="1"/>
</dbReference>
<sequence length="249" mass="27778">MFSFLRQAPKPPKSVTIDLDGRPVDVAVKISKRAASFRLSLPASGPVLTLPERSRWADAEAFLLRHRNWLAARLPRTARSMRLEAGTEVPLRGVPHLVVGTGSLRGRVEILPLVDLPELRVPGAVEHQPRRLFDWLKTEALADLSERSAFHAARLGVTVKDIKLRSQSSRWGSCSSTGSINYNWRLILAPPFVLDYVAAHEVAHLVEMNHSDAFWATVKRTLPDMERGRAWLKAHGRQLMAWEPPGNGG</sequence>
<dbReference type="CDD" id="cd07344">
    <property type="entry name" value="M48_yhfN_like"/>
    <property type="match status" value="1"/>
</dbReference>
<gene>
    <name evidence="2" type="ORF">JP75_04835</name>
</gene>
<evidence type="ECO:0000313" key="2">
    <source>
        <dbReference type="EMBL" id="KFL32284.1"/>
    </source>
</evidence>
<keyword evidence="3" id="KW-1185">Reference proteome</keyword>
<name>A0A087M5Y1_9HYPH</name>
<comment type="caution">
    <text evidence="2">The sequence shown here is derived from an EMBL/GenBank/DDBJ whole genome shotgun (WGS) entry which is preliminary data.</text>
</comment>
<proteinExistence type="predicted"/>
<dbReference type="Gene3D" id="3.30.2010.10">
    <property type="entry name" value="Metalloproteases ('zincins'), catalytic domain"/>
    <property type="match status" value="1"/>
</dbReference>
<feature type="domain" description="YgjP-like metallopeptidase" evidence="1">
    <location>
        <begin position="38"/>
        <end position="235"/>
    </location>
</feature>
<evidence type="ECO:0000313" key="3">
    <source>
        <dbReference type="Proteomes" id="UP000028981"/>
    </source>
</evidence>